<reference evidence="2 3" key="1">
    <citation type="submission" date="2019-11" db="EMBL/GenBank/DDBJ databases">
        <authorList>
            <person name="Hylling O."/>
            <person name="Hansen L.H."/>
            <person name="Johansen A."/>
        </authorList>
    </citation>
    <scope>NUCLEOTIDE SEQUENCE [LARGE SCALE GENOMIC DNA]</scope>
</reference>
<accession>A0A6M3T805</accession>
<protein>
    <submittedName>
        <fullName evidence="2">Uncharacterized protein</fullName>
    </submittedName>
</protein>
<name>A0A6M3T805_9CAUD</name>
<keyword evidence="3" id="KW-1185">Reference proteome</keyword>
<dbReference type="KEGG" id="vg:79585549"/>
<dbReference type="RefSeq" id="YP_010738184.1">
    <property type="nucleotide sequence ID" value="NC_073023.1"/>
</dbReference>
<dbReference type="Proteomes" id="UP000502376">
    <property type="component" value="Segment"/>
</dbReference>
<evidence type="ECO:0000256" key="1">
    <source>
        <dbReference type="SAM" id="MobiDB-lite"/>
    </source>
</evidence>
<dbReference type="EMBL" id="MN734437">
    <property type="protein sequence ID" value="QJD54418.1"/>
    <property type="molecule type" value="Genomic_DNA"/>
</dbReference>
<sequence length="106" mass="12057">MFIGISCKYLDAQSADFRMRTFDASRIVMIETHNEIPDETVFWFDDGFQGYALTTDSYDVGGLVELVMQARMNPDEFLPSRYVGKSEGNEPSSTGSLRWKANERAK</sequence>
<feature type="region of interest" description="Disordered" evidence="1">
    <location>
        <begin position="81"/>
        <end position="106"/>
    </location>
</feature>
<proteinExistence type="predicted"/>
<evidence type="ECO:0000313" key="3">
    <source>
        <dbReference type="Proteomes" id="UP000502376"/>
    </source>
</evidence>
<dbReference type="GeneID" id="79585549"/>
<organism evidence="2 3">
    <name type="scientific">Sphingomonas phage Eidolon</name>
    <dbReference type="NCBI Taxonomy" id="2686311"/>
    <lineage>
        <taxon>Viruses</taxon>
        <taxon>Duplodnaviria</taxon>
        <taxon>Heunggongvirae</taxon>
        <taxon>Uroviricota</taxon>
        <taxon>Caudoviricetes</taxon>
        <taxon>Johnpaulvirinae</taxon>
        <taxon>Eidolonvirus</taxon>
        <taxon>Eidolonvirus eidolon</taxon>
    </lineage>
</organism>
<evidence type="ECO:0000313" key="2">
    <source>
        <dbReference type="EMBL" id="QJD54418.1"/>
    </source>
</evidence>